<dbReference type="Pfam" id="PF07676">
    <property type="entry name" value="PD40"/>
    <property type="match status" value="1"/>
</dbReference>
<keyword evidence="2" id="KW-1185">Reference proteome</keyword>
<dbReference type="RefSeq" id="WP_235058386.1">
    <property type="nucleotide sequence ID" value="NZ_JAKFHA010000053.1"/>
</dbReference>
<proteinExistence type="predicted"/>
<protein>
    <submittedName>
        <fullName evidence="1">WD40 repeat domain-containing protein</fullName>
    </submittedName>
</protein>
<evidence type="ECO:0000313" key="2">
    <source>
        <dbReference type="Proteomes" id="UP001165378"/>
    </source>
</evidence>
<organism evidence="1 2">
    <name type="scientific">Yinghuangia soli</name>
    <dbReference type="NCBI Taxonomy" id="2908204"/>
    <lineage>
        <taxon>Bacteria</taxon>
        <taxon>Bacillati</taxon>
        <taxon>Actinomycetota</taxon>
        <taxon>Actinomycetes</taxon>
        <taxon>Kitasatosporales</taxon>
        <taxon>Streptomycetaceae</taxon>
        <taxon>Yinghuangia</taxon>
    </lineage>
</organism>
<dbReference type="InterPro" id="IPR011047">
    <property type="entry name" value="Quinoprotein_ADH-like_sf"/>
</dbReference>
<dbReference type="InterPro" id="IPR011659">
    <property type="entry name" value="WD40"/>
</dbReference>
<dbReference type="InterPro" id="IPR015943">
    <property type="entry name" value="WD40/YVTN_repeat-like_dom_sf"/>
</dbReference>
<dbReference type="Proteomes" id="UP001165378">
    <property type="component" value="Unassembled WGS sequence"/>
</dbReference>
<sequence length="410" mass="44885">MSALDLTMTLSSPSARPKFCRVAVDGSRLTTSTWAEGRRPRENTQDFASSTAAEAGFAEYRRKKLREGFAYVADPARAVRGDVVLDLRAPHRCTGGFDLSPDGSTLVVASFRDSTNHAELYLIDVATNSRQLIHTESGLVGGQKPLPHAVLFDAAAERIAYMLNGETRLLDVPSGQSRTLATYVQYKDSRFNPFRVRPQWDAERRRLLVFDSGDTARVLDRDAEPVFATSTVRGSADCWAAGLSPSGRLLALCFTSGSAYDAGNPRVVEVEVWDVDRGQLACRLPVDNRPDTIGLDPTDTLLIAGSEHLDGPAAYDPETGELLWYCPDPHRSERWARCHGWAYSPDGKTLAVGGRGETLIVDAATRRHDPAFMRRDEQGGTGRTDLIRFSSDQTLVASGGDNGRIVVRKL</sequence>
<dbReference type="AlphaFoldDB" id="A0AA41Q8X9"/>
<evidence type="ECO:0000313" key="1">
    <source>
        <dbReference type="EMBL" id="MCF2533618.1"/>
    </source>
</evidence>
<dbReference type="SUPFAM" id="SSF50998">
    <property type="entry name" value="Quinoprotein alcohol dehydrogenase-like"/>
    <property type="match status" value="1"/>
</dbReference>
<name>A0AA41Q8X9_9ACTN</name>
<gene>
    <name evidence="1" type="ORF">LZ495_41260</name>
</gene>
<reference evidence="1" key="1">
    <citation type="submission" date="2022-01" db="EMBL/GenBank/DDBJ databases">
        <title>Genome-Based Taxonomic Classification of the Phylum Actinobacteria.</title>
        <authorList>
            <person name="Gao Y."/>
        </authorList>
    </citation>
    <scope>NUCLEOTIDE SEQUENCE</scope>
    <source>
        <strain evidence="1">KLBMP 8922</strain>
    </source>
</reference>
<dbReference type="EMBL" id="JAKFHA010000053">
    <property type="protein sequence ID" value="MCF2533618.1"/>
    <property type="molecule type" value="Genomic_DNA"/>
</dbReference>
<accession>A0AA41Q8X9</accession>
<dbReference type="Gene3D" id="2.130.10.10">
    <property type="entry name" value="YVTN repeat-like/Quinoprotein amine dehydrogenase"/>
    <property type="match status" value="2"/>
</dbReference>
<comment type="caution">
    <text evidence="1">The sequence shown here is derived from an EMBL/GenBank/DDBJ whole genome shotgun (WGS) entry which is preliminary data.</text>
</comment>